<keyword evidence="3" id="KW-0560">Oxidoreductase</keyword>
<dbReference type="InterPro" id="IPR016169">
    <property type="entry name" value="FAD-bd_PCMH_sub2"/>
</dbReference>
<evidence type="ECO:0000256" key="3">
    <source>
        <dbReference type="ARBA" id="ARBA00023002"/>
    </source>
</evidence>
<dbReference type="Pfam" id="PF00941">
    <property type="entry name" value="FAD_binding_5"/>
    <property type="match status" value="1"/>
</dbReference>
<dbReference type="PANTHER" id="PTHR42659">
    <property type="entry name" value="XANTHINE DEHYDROGENASE SUBUNIT C-RELATED"/>
    <property type="match status" value="1"/>
</dbReference>
<dbReference type="InterPro" id="IPR036683">
    <property type="entry name" value="CO_DH_flav_C_dom_sf"/>
</dbReference>
<dbReference type="SMART" id="SM01092">
    <property type="entry name" value="CO_deh_flav_C"/>
    <property type="match status" value="1"/>
</dbReference>
<proteinExistence type="predicted"/>
<dbReference type="SUPFAM" id="SSF55447">
    <property type="entry name" value="CO dehydrogenase flavoprotein C-terminal domain-like"/>
    <property type="match status" value="1"/>
</dbReference>
<dbReference type="Pfam" id="PF03450">
    <property type="entry name" value="CO_deh_flav_C"/>
    <property type="match status" value="1"/>
</dbReference>
<protein>
    <submittedName>
        <fullName evidence="5">FAD binding domain-containing protein</fullName>
    </submittedName>
</protein>
<dbReference type="Gene3D" id="3.30.465.10">
    <property type="match status" value="1"/>
</dbReference>
<evidence type="ECO:0000256" key="2">
    <source>
        <dbReference type="ARBA" id="ARBA00022827"/>
    </source>
</evidence>
<evidence type="ECO:0000256" key="1">
    <source>
        <dbReference type="ARBA" id="ARBA00022630"/>
    </source>
</evidence>
<dbReference type="PANTHER" id="PTHR42659:SF2">
    <property type="entry name" value="XANTHINE DEHYDROGENASE SUBUNIT C-RELATED"/>
    <property type="match status" value="1"/>
</dbReference>
<organism evidence="5 6">
    <name type="scientific">Ancylobacter crimeensis</name>
    <dbReference type="NCBI Taxonomy" id="2579147"/>
    <lineage>
        <taxon>Bacteria</taxon>
        <taxon>Pseudomonadati</taxon>
        <taxon>Pseudomonadota</taxon>
        <taxon>Alphaproteobacteria</taxon>
        <taxon>Hyphomicrobiales</taxon>
        <taxon>Xanthobacteraceae</taxon>
        <taxon>Ancylobacter</taxon>
    </lineage>
</organism>
<dbReference type="InterPro" id="IPR016166">
    <property type="entry name" value="FAD-bd_PCMH"/>
</dbReference>
<dbReference type="Gene3D" id="3.30.390.50">
    <property type="entry name" value="CO dehydrogenase flavoprotein, C-terminal domain"/>
    <property type="match status" value="1"/>
</dbReference>
<evidence type="ECO:0000313" key="6">
    <source>
        <dbReference type="Proteomes" id="UP001203284"/>
    </source>
</evidence>
<feature type="domain" description="FAD-binding PCMH-type" evidence="4">
    <location>
        <begin position="2"/>
        <end position="176"/>
    </location>
</feature>
<dbReference type="SUPFAM" id="SSF56176">
    <property type="entry name" value="FAD-binding/transporter-associated domain-like"/>
    <property type="match status" value="1"/>
</dbReference>
<dbReference type="InterPro" id="IPR036318">
    <property type="entry name" value="FAD-bd_PCMH-like_sf"/>
</dbReference>
<evidence type="ECO:0000313" key="5">
    <source>
        <dbReference type="EMBL" id="MCK0198181.1"/>
    </source>
</evidence>
<keyword evidence="2" id="KW-0274">FAD</keyword>
<dbReference type="InterPro" id="IPR005107">
    <property type="entry name" value="CO_DH_flav_C"/>
</dbReference>
<dbReference type="RefSeq" id="WP_247030079.1">
    <property type="nucleotide sequence ID" value="NZ_JALKCH010000009.1"/>
</dbReference>
<reference evidence="5 6" key="1">
    <citation type="submission" date="2022-04" db="EMBL/GenBank/DDBJ databases">
        <authorList>
            <person name="Grouzdev D.S."/>
            <person name="Pantiukh K.S."/>
            <person name="Krutkina M.S."/>
        </authorList>
    </citation>
    <scope>NUCLEOTIDE SEQUENCE [LARGE SCALE GENOMIC DNA]</scope>
    <source>
        <strain evidence="5 6">6x-1</strain>
    </source>
</reference>
<gene>
    <name evidence="5" type="ORF">MWN34_14800</name>
</gene>
<name>A0ABT0DDY6_9HYPH</name>
<accession>A0ABT0DDY6</accession>
<keyword evidence="1" id="KW-0285">Flavoprotein</keyword>
<dbReference type="InterPro" id="IPR002346">
    <property type="entry name" value="Mopterin_DH_FAD-bd"/>
</dbReference>
<dbReference type="PROSITE" id="PS51387">
    <property type="entry name" value="FAD_PCMH"/>
    <property type="match status" value="1"/>
</dbReference>
<sequence>MIDTHPSLYIAPTLGDALSALGERGAEGAAFAGGTWIMRAPIRHQPLGRAYVALGKIEELQRVDVTPAHVEIGACATHATIAAALAPCSDLAVLAEAAGRSANPAVRSAATIGGNLMAADFAAADLVPALLCLEASVEIVARDGVERMTISDFLLKRQYLACDRLLSRIRIERADRRSAHTRLPLRKAGDYPVAIVSLSARIEAGRLMEPRIAVGSVEPVARRWTPLEAALEGAPIDIAAARHAAEAYAAYFQGREGIEAPGWYRISVLPALIGRALQSLSS</sequence>
<comment type="caution">
    <text evidence="5">The sequence shown here is derived from an EMBL/GenBank/DDBJ whole genome shotgun (WGS) entry which is preliminary data.</text>
</comment>
<dbReference type="EMBL" id="JALKCH010000009">
    <property type="protein sequence ID" value="MCK0198181.1"/>
    <property type="molecule type" value="Genomic_DNA"/>
</dbReference>
<keyword evidence="6" id="KW-1185">Reference proteome</keyword>
<dbReference type="InterPro" id="IPR051312">
    <property type="entry name" value="Diverse_Substr_Oxidored"/>
</dbReference>
<dbReference type="Proteomes" id="UP001203284">
    <property type="component" value="Unassembled WGS sequence"/>
</dbReference>
<evidence type="ECO:0000259" key="4">
    <source>
        <dbReference type="PROSITE" id="PS51387"/>
    </source>
</evidence>